<feature type="transmembrane region" description="Helical" evidence="1">
    <location>
        <begin position="46"/>
        <end position="65"/>
    </location>
</feature>
<keyword evidence="1" id="KW-1133">Transmembrane helix</keyword>
<reference evidence="2" key="1">
    <citation type="submission" date="2021-01" db="EMBL/GenBank/DDBJ databases">
        <title>Genome sequence of strain Noviherbaspirillum sp. DKR-6.</title>
        <authorList>
            <person name="Chaudhary D.K."/>
        </authorList>
    </citation>
    <scope>NUCLEOTIDE SEQUENCE</scope>
    <source>
        <strain evidence="2">DKR-6</strain>
    </source>
</reference>
<keyword evidence="3" id="KW-1185">Reference proteome</keyword>
<sequence>MRRTYVNQALRAPRLSSGMTTKARGTIWGPGALIVFWLGSSIGWKYVIPVIILLVLTHMIVAYLFRKDHRYFEIAAKYEQLADRYQPHAREKLPAPFERPEGMGRNLRI</sequence>
<dbReference type="EMBL" id="JAEPBG010000006">
    <property type="protein sequence ID" value="MBK4736073.1"/>
    <property type="molecule type" value="Genomic_DNA"/>
</dbReference>
<organism evidence="2 3">
    <name type="scientific">Noviherbaspirillum pedocola</name>
    <dbReference type="NCBI Taxonomy" id="2801341"/>
    <lineage>
        <taxon>Bacteria</taxon>
        <taxon>Pseudomonadati</taxon>
        <taxon>Pseudomonadota</taxon>
        <taxon>Betaproteobacteria</taxon>
        <taxon>Burkholderiales</taxon>
        <taxon>Oxalobacteraceae</taxon>
        <taxon>Noviherbaspirillum</taxon>
    </lineage>
</organism>
<keyword evidence="1" id="KW-0812">Transmembrane</keyword>
<dbReference type="Proteomes" id="UP000622890">
    <property type="component" value="Unassembled WGS sequence"/>
</dbReference>
<evidence type="ECO:0000256" key="1">
    <source>
        <dbReference type="SAM" id="Phobius"/>
    </source>
</evidence>
<dbReference type="RefSeq" id="WP_200593147.1">
    <property type="nucleotide sequence ID" value="NZ_JAEPBG010000006.1"/>
</dbReference>
<gene>
    <name evidence="2" type="ORF">JJB74_15735</name>
</gene>
<dbReference type="AlphaFoldDB" id="A0A934T1S9"/>
<evidence type="ECO:0000313" key="2">
    <source>
        <dbReference type="EMBL" id="MBK4736073.1"/>
    </source>
</evidence>
<proteinExistence type="predicted"/>
<feature type="transmembrane region" description="Helical" evidence="1">
    <location>
        <begin position="21"/>
        <end position="40"/>
    </location>
</feature>
<keyword evidence="1" id="KW-0472">Membrane</keyword>
<accession>A0A934T1S9</accession>
<name>A0A934T1S9_9BURK</name>
<comment type="caution">
    <text evidence="2">The sequence shown here is derived from an EMBL/GenBank/DDBJ whole genome shotgun (WGS) entry which is preliminary data.</text>
</comment>
<evidence type="ECO:0000313" key="3">
    <source>
        <dbReference type="Proteomes" id="UP000622890"/>
    </source>
</evidence>
<protein>
    <submittedName>
        <fullName evidence="2">Uncharacterized protein</fullName>
    </submittedName>
</protein>